<dbReference type="GO" id="GO:0006351">
    <property type="term" value="P:DNA-templated transcription"/>
    <property type="evidence" value="ECO:0007669"/>
    <property type="project" value="TreeGrafter"/>
</dbReference>
<dbReference type="RefSeq" id="WP_099998244.1">
    <property type="nucleotide sequence ID" value="NZ_CP017940.1"/>
</dbReference>
<evidence type="ECO:0000256" key="1">
    <source>
        <dbReference type="ARBA" id="ARBA00009437"/>
    </source>
</evidence>
<organism evidence="6 7">
    <name type="scientific">Phyllobacterium zundukense</name>
    <dbReference type="NCBI Taxonomy" id="1867719"/>
    <lineage>
        <taxon>Bacteria</taxon>
        <taxon>Pseudomonadati</taxon>
        <taxon>Pseudomonadota</taxon>
        <taxon>Alphaproteobacteria</taxon>
        <taxon>Hyphomicrobiales</taxon>
        <taxon>Phyllobacteriaceae</taxon>
        <taxon>Phyllobacterium</taxon>
    </lineage>
</organism>
<name>A0A2N9VZ93_9HYPH</name>
<gene>
    <name evidence="6" type="ORF">B5P45_10570</name>
</gene>
<dbReference type="InterPro" id="IPR000847">
    <property type="entry name" value="LysR_HTH_N"/>
</dbReference>
<dbReference type="PROSITE" id="PS50931">
    <property type="entry name" value="HTH_LYSR"/>
    <property type="match status" value="1"/>
</dbReference>
<evidence type="ECO:0000313" key="7">
    <source>
        <dbReference type="Proteomes" id="UP000232163"/>
    </source>
</evidence>
<dbReference type="PRINTS" id="PR00039">
    <property type="entry name" value="HTHLYSR"/>
</dbReference>
<dbReference type="GO" id="GO:0003700">
    <property type="term" value="F:DNA-binding transcription factor activity"/>
    <property type="evidence" value="ECO:0007669"/>
    <property type="project" value="InterPro"/>
</dbReference>
<keyword evidence="2" id="KW-0805">Transcription regulation</keyword>
<dbReference type="EMBL" id="MZMT01000026">
    <property type="protein sequence ID" value="PIO44811.1"/>
    <property type="molecule type" value="Genomic_DNA"/>
</dbReference>
<dbReference type="InterPro" id="IPR036390">
    <property type="entry name" value="WH_DNA-bd_sf"/>
</dbReference>
<dbReference type="FunFam" id="1.10.10.10:FF:000001">
    <property type="entry name" value="LysR family transcriptional regulator"/>
    <property type="match status" value="1"/>
</dbReference>
<evidence type="ECO:0000259" key="5">
    <source>
        <dbReference type="PROSITE" id="PS50931"/>
    </source>
</evidence>
<dbReference type="SUPFAM" id="SSF53850">
    <property type="entry name" value="Periplasmic binding protein-like II"/>
    <property type="match status" value="1"/>
</dbReference>
<proteinExistence type="inferred from homology"/>
<dbReference type="KEGG" id="pht:BLM14_04250"/>
<sequence>MDRLAGIQEFVTVVDAGGFSAAADKLHLSRSAIGKTVARLEERLGVRLCHRTTRNFKLTGDGHAFYEHCVRVLAAVDAAENAVTPEKGEPSGRLRISVPVLFGRRCVAPVVFDLARQYPALRFDMSFTDRPVDLIEEGYDLVVRNAVLPDSAVLTARRIARQRMTICASPSYLAARGTPACMEDIASHEAIVYGRDGTTRPWLFPDSKGGSYAAPTRSRIVLDDLEAAADAAAGGLALAWLPCWLIRDRVQDGSLVRVLPDVEPLVFDTFAVWPKAPFMPARLRILIDALAERLPGMTGTDREIKSSG</sequence>
<keyword evidence="4" id="KW-0804">Transcription</keyword>
<reference evidence="7" key="1">
    <citation type="journal article" date="2017" name="Int J Environ Stud">
        <title>Does the Miocene-Pliocene relict legume Oxytropis triphylla form nitrogen-fixing nodules with a combination of bacterial strains?</title>
        <authorList>
            <person name="Safronova V."/>
            <person name="Belimov A."/>
            <person name="Sazanova A."/>
            <person name="Kuznetsova I."/>
            <person name="Popova J."/>
            <person name="Andronov E."/>
            <person name="Verkhozina A."/>
            <person name="Tikhonovich I."/>
        </authorList>
    </citation>
    <scope>NUCLEOTIDE SEQUENCE [LARGE SCALE GENOMIC DNA]</scope>
    <source>
        <strain evidence="7">Tri-38</strain>
    </source>
</reference>
<feature type="domain" description="HTH lysR-type" evidence="5">
    <location>
        <begin position="1"/>
        <end position="59"/>
    </location>
</feature>
<dbReference type="SUPFAM" id="SSF46785">
    <property type="entry name" value="Winged helix' DNA-binding domain"/>
    <property type="match status" value="1"/>
</dbReference>
<evidence type="ECO:0000313" key="6">
    <source>
        <dbReference type="EMBL" id="PIO44811.1"/>
    </source>
</evidence>
<dbReference type="Gene3D" id="1.10.10.10">
    <property type="entry name" value="Winged helix-like DNA-binding domain superfamily/Winged helix DNA-binding domain"/>
    <property type="match status" value="1"/>
</dbReference>
<accession>A0A2N9VZ93</accession>
<dbReference type="Gene3D" id="3.40.190.290">
    <property type="match status" value="1"/>
</dbReference>
<protein>
    <submittedName>
        <fullName evidence="6">LysR family transcriptional regulator</fullName>
    </submittedName>
</protein>
<dbReference type="InterPro" id="IPR058163">
    <property type="entry name" value="LysR-type_TF_proteobact-type"/>
</dbReference>
<dbReference type="PANTHER" id="PTHR30537:SF5">
    <property type="entry name" value="HTH-TYPE TRANSCRIPTIONAL ACTIVATOR TTDR-RELATED"/>
    <property type="match status" value="1"/>
</dbReference>
<dbReference type="Pfam" id="PF03466">
    <property type="entry name" value="LysR_substrate"/>
    <property type="match status" value="1"/>
</dbReference>
<evidence type="ECO:0000256" key="4">
    <source>
        <dbReference type="ARBA" id="ARBA00023163"/>
    </source>
</evidence>
<dbReference type="AlphaFoldDB" id="A0A2N9VZ93"/>
<evidence type="ECO:0000256" key="2">
    <source>
        <dbReference type="ARBA" id="ARBA00023015"/>
    </source>
</evidence>
<keyword evidence="7" id="KW-1185">Reference proteome</keyword>
<evidence type="ECO:0000256" key="3">
    <source>
        <dbReference type="ARBA" id="ARBA00023125"/>
    </source>
</evidence>
<comment type="caution">
    <text evidence="6">The sequence shown here is derived from an EMBL/GenBank/DDBJ whole genome shotgun (WGS) entry which is preliminary data.</text>
</comment>
<dbReference type="PANTHER" id="PTHR30537">
    <property type="entry name" value="HTH-TYPE TRANSCRIPTIONAL REGULATOR"/>
    <property type="match status" value="1"/>
</dbReference>
<dbReference type="OrthoDB" id="9813056at2"/>
<dbReference type="GO" id="GO:0043565">
    <property type="term" value="F:sequence-specific DNA binding"/>
    <property type="evidence" value="ECO:0007669"/>
    <property type="project" value="TreeGrafter"/>
</dbReference>
<dbReference type="InterPro" id="IPR036388">
    <property type="entry name" value="WH-like_DNA-bd_sf"/>
</dbReference>
<dbReference type="Pfam" id="PF00126">
    <property type="entry name" value="HTH_1"/>
    <property type="match status" value="1"/>
</dbReference>
<comment type="similarity">
    <text evidence="1">Belongs to the LysR transcriptional regulatory family.</text>
</comment>
<keyword evidence="3" id="KW-0238">DNA-binding</keyword>
<dbReference type="Proteomes" id="UP000232163">
    <property type="component" value="Unassembled WGS sequence"/>
</dbReference>
<dbReference type="InterPro" id="IPR005119">
    <property type="entry name" value="LysR_subst-bd"/>
</dbReference>